<dbReference type="Proteomes" id="UP001057402">
    <property type="component" value="Chromosome 10"/>
</dbReference>
<organism evidence="1 2">
    <name type="scientific">Melastoma candidum</name>
    <dbReference type="NCBI Taxonomy" id="119954"/>
    <lineage>
        <taxon>Eukaryota</taxon>
        <taxon>Viridiplantae</taxon>
        <taxon>Streptophyta</taxon>
        <taxon>Embryophyta</taxon>
        <taxon>Tracheophyta</taxon>
        <taxon>Spermatophyta</taxon>
        <taxon>Magnoliopsida</taxon>
        <taxon>eudicotyledons</taxon>
        <taxon>Gunneridae</taxon>
        <taxon>Pentapetalae</taxon>
        <taxon>rosids</taxon>
        <taxon>malvids</taxon>
        <taxon>Myrtales</taxon>
        <taxon>Melastomataceae</taxon>
        <taxon>Melastomatoideae</taxon>
        <taxon>Melastomateae</taxon>
        <taxon>Melastoma</taxon>
    </lineage>
</organism>
<comment type="caution">
    <text evidence="1">The sequence shown here is derived from an EMBL/GenBank/DDBJ whole genome shotgun (WGS) entry which is preliminary data.</text>
</comment>
<evidence type="ECO:0000313" key="1">
    <source>
        <dbReference type="EMBL" id="KAI4319732.1"/>
    </source>
</evidence>
<gene>
    <name evidence="1" type="ORF">MLD38_033297</name>
</gene>
<dbReference type="EMBL" id="CM042889">
    <property type="protein sequence ID" value="KAI4319732.1"/>
    <property type="molecule type" value="Genomic_DNA"/>
</dbReference>
<accession>A0ACB9M6A8</accession>
<protein>
    <submittedName>
        <fullName evidence="1">Uncharacterized protein</fullName>
    </submittedName>
</protein>
<evidence type="ECO:0000313" key="2">
    <source>
        <dbReference type="Proteomes" id="UP001057402"/>
    </source>
</evidence>
<proteinExistence type="predicted"/>
<name>A0ACB9M6A8_9MYRT</name>
<sequence length="103" mass="11844">MASAEIKKCNKFKTLWLLCRVVLRKTTLFNNLPVDSLRHSPNESWTVFRVPVLVIFSLWELTDHQSPVFRILRSTPFLESLVICAFPFSGAPYLLGEKGSRSF</sequence>
<reference evidence="2" key="1">
    <citation type="journal article" date="2023" name="Front. Plant Sci.">
        <title>Chromosomal-level genome assembly of Melastoma candidum provides insights into trichome evolution.</title>
        <authorList>
            <person name="Zhong Y."/>
            <person name="Wu W."/>
            <person name="Sun C."/>
            <person name="Zou P."/>
            <person name="Liu Y."/>
            <person name="Dai S."/>
            <person name="Zhou R."/>
        </authorList>
    </citation>
    <scope>NUCLEOTIDE SEQUENCE [LARGE SCALE GENOMIC DNA]</scope>
</reference>
<keyword evidence="2" id="KW-1185">Reference proteome</keyword>